<dbReference type="AlphaFoldDB" id="A0A9P8L562"/>
<accession>A0A9P8L562</accession>
<gene>
    <name evidence="1" type="ORF">FGG08_001635</name>
</gene>
<comment type="caution">
    <text evidence="1">The sequence shown here is derived from an EMBL/GenBank/DDBJ whole genome shotgun (WGS) entry which is preliminary data.</text>
</comment>
<dbReference type="EMBL" id="JAGHQL010000022">
    <property type="protein sequence ID" value="KAH0544190.1"/>
    <property type="molecule type" value="Genomic_DNA"/>
</dbReference>
<dbReference type="OrthoDB" id="5366920at2759"/>
<keyword evidence="2" id="KW-1185">Reference proteome</keyword>
<name>A0A9P8L562_9PEZI</name>
<evidence type="ECO:0000313" key="2">
    <source>
        <dbReference type="Proteomes" id="UP000698800"/>
    </source>
</evidence>
<protein>
    <submittedName>
        <fullName evidence="1">Uncharacterized protein</fullName>
    </submittedName>
</protein>
<reference evidence="1" key="1">
    <citation type="submission" date="2021-03" db="EMBL/GenBank/DDBJ databases">
        <title>Comparative genomics and phylogenomic investigation of the class Geoglossomycetes provide insights into ecological specialization and systematics.</title>
        <authorList>
            <person name="Melie T."/>
            <person name="Pirro S."/>
            <person name="Miller A.N."/>
            <person name="Quandt A."/>
        </authorList>
    </citation>
    <scope>NUCLEOTIDE SEQUENCE</scope>
    <source>
        <strain evidence="1">GBOQ0MN5Z8</strain>
    </source>
</reference>
<dbReference type="Proteomes" id="UP000698800">
    <property type="component" value="Unassembled WGS sequence"/>
</dbReference>
<proteinExistence type="predicted"/>
<evidence type="ECO:0000313" key="1">
    <source>
        <dbReference type="EMBL" id="KAH0544190.1"/>
    </source>
</evidence>
<organism evidence="1 2">
    <name type="scientific">Glutinoglossum americanum</name>
    <dbReference type="NCBI Taxonomy" id="1670608"/>
    <lineage>
        <taxon>Eukaryota</taxon>
        <taxon>Fungi</taxon>
        <taxon>Dikarya</taxon>
        <taxon>Ascomycota</taxon>
        <taxon>Pezizomycotina</taxon>
        <taxon>Geoglossomycetes</taxon>
        <taxon>Geoglossales</taxon>
        <taxon>Geoglossaceae</taxon>
        <taxon>Glutinoglossum</taxon>
    </lineage>
</organism>
<sequence>MTQILMMIYSFVLRYPVPIHFFMESTFYSQFHGPPHLSLLGVSKLVRKDALIAFARVNTLTLNTINGVPDQWMGRSFLRRLSSVEFVLPMRRGCFFHEEDILELLKRVRACVPSVARMRFVVESRDCSVARRSNPVLKSLANMQRIGKVGRRRPVVSFEEHLELGWTDYQIEELSDGENFELGGTNMKTEESPSEKSLEVEGTNCMMEEELLMGDDVSFYWAA</sequence>